<dbReference type="GO" id="GO:0000155">
    <property type="term" value="F:phosphorelay sensor kinase activity"/>
    <property type="evidence" value="ECO:0007669"/>
    <property type="project" value="InterPro"/>
</dbReference>
<dbReference type="SUPFAM" id="SSF53795">
    <property type="entry name" value="PEP carboxykinase-like"/>
    <property type="match status" value="1"/>
</dbReference>
<dbReference type="Proteomes" id="UP001153387">
    <property type="component" value="Unassembled WGS sequence"/>
</dbReference>
<protein>
    <submittedName>
        <fullName evidence="2">Aldolase</fullName>
    </submittedName>
</protein>
<dbReference type="InterPro" id="IPR027417">
    <property type="entry name" value="P-loop_NTPase"/>
</dbReference>
<evidence type="ECO:0000313" key="3">
    <source>
        <dbReference type="Proteomes" id="UP001153387"/>
    </source>
</evidence>
<keyword evidence="3" id="KW-1185">Reference proteome</keyword>
<name>A0A9X4QMN8_9BACL</name>
<comment type="caution">
    <text evidence="2">The sequence shown here is derived from an EMBL/GenBank/DDBJ whole genome shotgun (WGS) entry which is preliminary data.</text>
</comment>
<proteinExistence type="predicted"/>
<dbReference type="InterPro" id="IPR011104">
    <property type="entry name" value="Hpr_kin/Pase_C"/>
</dbReference>
<reference evidence="2 3" key="1">
    <citation type="submission" date="2022-10" db="EMBL/GenBank/DDBJ databases">
        <title>Comparative genomic analysis of Cohnella hashimotonis sp. nov., isolated from the International Space Station.</title>
        <authorList>
            <person name="Simpson A."/>
            <person name="Venkateswaran K."/>
        </authorList>
    </citation>
    <scope>NUCLEOTIDE SEQUENCE [LARGE SCALE GENOMIC DNA]</scope>
    <source>
        <strain evidence="2 3">DSM 18997</strain>
    </source>
</reference>
<evidence type="ECO:0000313" key="2">
    <source>
        <dbReference type="EMBL" id="MDG0791452.1"/>
    </source>
</evidence>
<organism evidence="2 3">
    <name type="scientific">Cohnella ginsengisoli</name>
    <dbReference type="NCBI Taxonomy" id="425004"/>
    <lineage>
        <taxon>Bacteria</taxon>
        <taxon>Bacillati</taxon>
        <taxon>Bacillota</taxon>
        <taxon>Bacilli</taxon>
        <taxon>Bacillales</taxon>
        <taxon>Paenibacillaceae</taxon>
        <taxon>Cohnella</taxon>
    </lineage>
</organism>
<evidence type="ECO:0000259" key="1">
    <source>
        <dbReference type="Pfam" id="PF07475"/>
    </source>
</evidence>
<feature type="domain" description="HPr kinase/phosphorylase C-terminal" evidence="1">
    <location>
        <begin position="128"/>
        <end position="174"/>
    </location>
</feature>
<dbReference type="Pfam" id="PF07475">
    <property type="entry name" value="Hpr_kinase_C"/>
    <property type="match status" value="1"/>
</dbReference>
<sequence length="320" mass="33889">MIDAALAERTATTTVYRAFGLDMASAIPLPELPPAGAGRTAGGADVTIVTADPVPLREELEASGSNFSLTREGSRFLFLIPETAVYCIDEGRHITVAPLPGADPEKVRVYLLGTCFGALLLLRGLLPLHGSAVVIGGKAYAFVGDSGAGKSTLAAALVGKGHRLLSDDVVAVTAGADGKPLVMPAYPQQKLWRESLDGLGMHASPYRTIYRETEKFAVPVSKDFGSDPVPLAGVFELGRSDGERVGVCALPVLERLRVMLQHTYRQALVPRLGLVDWHFRVASGIASGIAVGRLSRPSEGFTARELAEIMIQFDKGGITI</sequence>
<gene>
    <name evidence="2" type="ORF">OMP38_11680</name>
</gene>
<dbReference type="Gene3D" id="3.40.50.300">
    <property type="entry name" value="P-loop containing nucleotide triphosphate hydrolases"/>
    <property type="match status" value="1"/>
</dbReference>
<accession>A0A9X4QMN8</accession>
<dbReference type="EMBL" id="JAPDHZ010000003">
    <property type="protein sequence ID" value="MDG0791452.1"/>
    <property type="molecule type" value="Genomic_DNA"/>
</dbReference>
<dbReference type="AlphaFoldDB" id="A0A9X4QMN8"/>
<dbReference type="RefSeq" id="WP_277565332.1">
    <property type="nucleotide sequence ID" value="NZ_JAPDHZ010000003.1"/>
</dbReference>
<dbReference type="GO" id="GO:0006109">
    <property type="term" value="P:regulation of carbohydrate metabolic process"/>
    <property type="evidence" value="ECO:0007669"/>
    <property type="project" value="InterPro"/>
</dbReference>
<dbReference type="GO" id="GO:0005524">
    <property type="term" value="F:ATP binding"/>
    <property type="evidence" value="ECO:0007669"/>
    <property type="project" value="InterPro"/>
</dbReference>